<gene>
    <name evidence="2" type="ORF">D6850_12560</name>
</gene>
<sequence>MTPLMSDAALSACQSLRPNWDGAPVGAWAEALTLFTTPAALILLLASALVIRFRSAAGALVACLGWAALISAFTFFDMSGGQRAAAMAGGCIGKPTLFIALAMALCAAMVLLTTRGPRT</sequence>
<dbReference type="AlphaFoldDB" id="A0A3A8ASC8"/>
<feature type="transmembrane region" description="Helical" evidence="1">
    <location>
        <begin position="57"/>
        <end position="76"/>
    </location>
</feature>
<organism evidence="2 3">
    <name type="scientific">Roseovarius spongiae</name>
    <dbReference type="NCBI Taxonomy" id="2320272"/>
    <lineage>
        <taxon>Bacteria</taxon>
        <taxon>Pseudomonadati</taxon>
        <taxon>Pseudomonadota</taxon>
        <taxon>Alphaproteobacteria</taxon>
        <taxon>Rhodobacterales</taxon>
        <taxon>Roseobacteraceae</taxon>
        <taxon>Roseovarius</taxon>
    </lineage>
</organism>
<keyword evidence="1" id="KW-0812">Transmembrane</keyword>
<keyword evidence="1" id="KW-1133">Transmembrane helix</keyword>
<evidence type="ECO:0000313" key="2">
    <source>
        <dbReference type="EMBL" id="RKF14007.1"/>
    </source>
</evidence>
<protein>
    <submittedName>
        <fullName evidence="2">Uncharacterized protein</fullName>
    </submittedName>
</protein>
<proteinExistence type="predicted"/>
<dbReference type="EMBL" id="RAPE01000003">
    <property type="protein sequence ID" value="RKF14007.1"/>
    <property type="molecule type" value="Genomic_DNA"/>
</dbReference>
<reference evidence="2 3" key="1">
    <citation type="submission" date="2018-09" db="EMBL/GenBank/DDBJ databases">
        <title>Roseovarius spongiae sp. nov., isolated from a marine sponge.</title>
        <authorList>
            <person name="Zhuang L."/>
            <person name="Luo L."/>
        </authorList>
    </citation>
    <scope>NUCLEOTIDE SEQUENCE [LARGE SCALE GENOMIC DNA]</scope>
    <source>
        <strain evidence="2 3">HN-E21</strain>
    </source>
</reference>
<name>A0A3A8ASC8_9RHOB</name>
<comment type="caution">
    <text evidence="2">The sequence shown here is derived from an EMBL/GenBank/DDBJ whole genome shotgun (WGS) entry which is preliminary data.</text>
</comment>
<feature type="transmembrane region" description="Helical" evidence="1">
    <location>
        <begin position="96"/>
        <end position="114"/>
    </location>
</feature>
<accession>A0A3A8ASC8</accession>
<feature type="transmembrane region" description="Helical" evidence="1">
    <location>
        <begin position="25"/>
        <end position="50"/>
    </location>
</feature>
<evidence type="ECO:0000313" key="3">
    <source>
        <dbReference type="Proteomes" id="UP000281128"/>
    </source>
</evidence>
<dbReference type="Proteomes" id="UP000281128">
    <property type="component" value="Unassembled WGS sequence"/>
</dbReference>
<keyword evidence="1" id="KW-0472">Membrane</keyword>
<keyword evidence="3" id="KW-1185">Reference proteome</keyword>
<evidence type="ECO:0000256" key="1">
    <source>
        <dbReference type="SAM" id="Phobius"/>
    </source>
</evidence>